<keyword evidence="4" id="KW-1133">Transmembrane helix</keyword>
<gene>
    <name evidence="6" type="ORF">IAC39_05335</name>
</gene>
<evidence type="ECO:0000256" key="1">
    <source>
        <dbReference type="ARBA" id="ARBA00022670"/>
    </source>
</evidence>
<accession>A0A9D1GTV2</accession>
<dbReference type="SUPFAM" id="SSF50156">
    <property type="entry name" value="PDZ domain-like"/>
    <property type="match status" value="1"/>
</dbReference>
<feature type="region of interest" description="Disordered" evidence="3">
    <location>
        <begin position="1"/>
        <end position="83"/>
    </location>
</feature>
<sequence length="512" mass="54676">MTERNKDTGIETELPADISAGSANSSEAIGQQEVHTLQQAPQNAFSQVRGAQASYQEDSPQENLPQKGAQAESASDSASDSAAESAEDVIAELNAMAYKEASALDYLPRPIGSLRKNRHPALTLFIGMLIIFLIFFFVAARMVFGKGWIVNMIEGNDNFRSFTIPIVDHPEIEDMFYQEDGRYTVEGVANVCSESIVTIESFEDSSVFAAYGQGSGIIMTEDGYIITNAHVIQDAELAIIVRLNDGTEYNATVVGSDAKSDVAVIKINATGLTPAQFGDSSKLSLGEQVVALGSPAGLECSVTTGVVSGMNRMVQLESTSISMNCIQIDAAINPGNSGGALFNMWGQVVGITSSKIEGLEFENVGFAISMEAAKPIIEELIENGSVLGRPKIGISFYEVSDSVASVYGIPAGLHIAEISPDCDIANTELQINDVITAFNGVEVRSVDEVQKIIMSMSPGDEVTATVTRIEDNGDLTEFEISFKLMSDDTASIQPKDNLPPLPDSDAEESESE</sequence>
<feature type="domain" description="PDZ" evidence="5">
    <location>
        <begin position="362"/>
        <end position="470"/>
    </location>
</feature>
<dbReference type="InterPro" id="IPR051201">
    <property type="entry name" value="Chloro_Bact_Ser_Proteases"/>
</dbReference>
<dbReference type="AlphaFoldDB" id="A0A9D1GTV2"/>
<organism evidence="6 7">
    <name type="scientific">Candidatus Faeciplasma pullistercoris</name>
    <dbReference type="NCBI Taxonomy" id="2840800"/>
    <lineage>
        <taxon>Bacteria</taxon>
        <taxon>Bacillati</taxon>
        <taxon>Bacillota</taxon>
        <taxon>Clostridia</taxon>
        <taxon>Eubacteriales</taxon>
        <taxon>Oscillospiraceae</taxon>
        <taxon>Oscillospiraceae incertae sedis</taxon>
        <taxon>Candidatus Faeciplasma</taxon>
    </lineage>
</organism>
<evidence type="ECO:0000256" key="4">
    <source>
        <dbReference type="SAM" id="Phobius"/>
    </source>
</evidence>
<dbReference type="PANTHER" id="PTHR43343:SF3">
    <property type="entry name" value="PROTEASE DO-LIKE 8, CHLOROPLASTIC"/>
    <property type="match status" value="1"/>
</dbReference>
<feature type="compositionally biased region" description="Polar residues" evidence="3">
    <location>
        <begin position="53"/>
        <end position="64"/>
    </location>
</feature>
<dbReference type="Gene3D" id="2.30.42.10">
    <property type="match status" value="1"/>
</dbReference>
<reference evidence="6" key="1">
    <citation type="submission" date="2020-10" db="EMBL/GenBank/DDBJ databases">
        <authorList>
            <person name="Gilroy R."/>
        </authorList>
    </citation>
    <scope>NUCLEOTIDE SEQUENCE</scope>
    <source>
        <strain evidence="6">CHK33-4379</strain>
    </source>
</reference>
<dbReference type="GO" id="GO:0006508">
    <property type="term" value="P:proteolysis"/>
    <property type="evidence" value="ECO:0007669"/>
    <property type="project" value="UniProtKB-KW"/>
</dbReference>
<dbReference type="Pfam" id="PF13365">
    <property type="entry name" value="Trypsin_2"/>
    <property type="match status" value="1"/>
</dbReference>
<keyword evidence="1" id="KW-0645">Protease</keyword>
<keyword evidence="4" id="KW-0812">Transmembrane</keyword>
<feature type="compositionally biased region" description="Low complexity" evidence="3">
    <location>
        <begin position="71"/>
        <end position="83"/>
    </location>
</feature>
<dbReference type="InterPro" id="IPR036034">
    <property type="entry name" value="PDZ_sf"/>
</dbReference>
<protein>
    <submittedName>
        <fullName evidence="6">Trypsin-like peptidase domain-containing protein</fullName>
    </submittedName>
</protein>
<evidence type="ECO:0000313" key="7">
    <source>
        <dbReference type="Proteomes" id="UP000824136"/>
    </source>
</evidence>
<dbReference type="EMBL" id="DVLL01000020">
    <property type="protein sequence ID" value="HIT59111.1"/>
    <property type="molecule type" value="Genomic_DNA"/>
</dbReference>
<dbReference type="PRINTS" id="PR00834">
    <property type="entry name" value="PROTEASES2C"/>
</dbReference>
<dbReference type="InterPro" id="IPR001940">
    <property type="entry name" value="Peptidase_S1C"/>
</dbReference>
<evidence type="ECO:0000313" key="6">
    <source>
        <dbReference type="EMBL" id="HIT59111.1"/>
    </source>
</evidence>
<dbReference type="InterPro" id="IPR001478">
    <property type="entry name" value="PDZ"/>
</dbReference>
<dbReference type="InterPro" id="IPR009003">
    <property type="entry name" value="Peptidase_S1_PA"/>
</dbReference>
<dbReference type="Proteomes" id="UP000824136">
    <property type="component" value="Unassembled WGS sequence"/>
</dbReference>
<keyword evidence="2" id="KW-0378">Hydrolase</keyword>
<keyword evidence="4" id="KW-0472">Membrane</keyword>
<proteinExistence type="predicted"/>
<reference evidence="6" key="2">
    <citation type="journal article" date="2021" name="PeerJ">
        <title>Extensive microbial diversity within the chicken gut microbiome revealed by metagenomics and culture.</title>
        <authorList>
            <person name="Gilroy R."/>
            <person name="Ravi A."/>
            <person name="Getino M."/>
            <person name="Pursley I."/>
            <person name="Horton D.L."/>
            <person name="Alikhan N.F."/>
            <person name="Baker D."/>
            <person name="Gharbi K."/>
            <person name="Hall N."/>
            <person name="Watson M."/>
            <person name="Adriaenssens E.M."/>
            <person name="Foster-Nyarko E."/>
            <person name="Jarju S."/>
            <person name="Secka A."/>
            <person name="Antonio M."/>
            <person name="Oren A."/>
            <person name="Chaudhuri R.R."/>
            <person name="La Ragione R."/>
            <person name="Hildebrand F."/>
            <person name="Pallen M.J."/>
        </authorList>
    </citation>
    <scope>NUCLEOTIDE SEQUENCE</scope>
    <source>
        <strain evidence="6">CHK33-4379</strain>
    </source>
</reference>
<evidence type="ECO:0000259" key="5">
    <source>
        <dbReference type="SMART" id="SM00228"/>
    </source>
</evidence>
<dbReference type="Gene3D" id="2.40.10.120">
    <property type="match status" value="1"/>
</dbReference>
<dbReference type="Pfam" id="PF13180">
    <property type="entry name" value="PDZ_2"/>
    <property type="match status" value="1"/>
</dbReference>
<feature type="region of interest" description="Disordered" evidence="3">
    <location>
        <begin position="489"/>
        <end position="512"/>
    </location>
</feature>
<evidence type="ECO:0000256" key="2">
    <source>
        <dbReference type="ARBA" id="ARBA00022801"/>
    </source>
</evidence>
<feature type="transmembrane region" description="Helical" evidence="4">
    <location>
        <begin position="121"/>
        <end position="144"/>
    </location>
</feature>
<dbReference type="GO" id="GO:0004252">
    <property type="term" value="F:serine-type endopeptidase activity"/>
    <property type="evidence" value="ECO:0007669"/>
    <property type="project" value="InterPro"/>
</dbReference>
<feature type="compositionally biased region" description="Polar residues" evidence="3">
    <location>
        <begin position="21"/>
        <end position="46"/>
    </location>
</feature>
<dbReference type="PANTHER" id="PTHR43343">
    <property type="entry name" value="PEPTIDASE S12"/>
    <property type="match status" value="1"/>
</dbReference>
<comment type="caution">
    <text evidence="6">The sequence shown here is derived from an EMBL/GenBank/DDBJ whole genome shotgun (WGS) entry which is preliminary data.</text>
</comment>
<dbReference type="SUPFAM" id="SSF50494">
    <property type="entry name" value="Trypsin-like serine proteases"/>
    <property type="match status" value="1"/>
</dbReference>
<dbReference type="SMART" id="SM00228">
    <property type="entry name" value="PDZ"/>
    <property type="match status" value="1"/>
</dbReference>
<evidence type="ECO:0000256" key="3">
    <source>
        <dbReference type="SAM" id="MobiDB-lite"/>
    </source>
</evidence>
<name>A0A9D1GTV2_9FIRM</name>